<gene>
    <name evidence="1" type="ORF">LSAA_4006</name>
</gene>
<sequence>MSEAGVGLGDDILEKFAEDSLNPVHEVVPTVTSSPVTFVDKEFDGLVIDVRLPGHQCSHGRPRVVVHHFMVLVNGFIVSLLGKPCRIILSCSNGFKVIILLDQLTLQFTDKQFSNS</sequence>
<name>A0A7R8H2B3_LEPSM</name>
<dbReference type="AlphaFoldDB" id="A0A7R8H2B3"/>
<evidence type="ECO:0000313" key="1">
    <source>
        <dbReference type="EMBL" id="CAF2825373.1"/>
    </source>
</evidence>
<keyword evidence="2" id="KW-1185">Reference proteome</keyword>
<dbReference type="Proteomes" id="UP000675881">
    <property type="component" value="Chromosome 13"/>
</dbReference>
<dbReference type="EMBL" id="HG994592">
    <property type="protein sequence ID" value="CAF2825373.1"/>
    <property type="molecule type" value="Genomic_DNA"/>
</dbReference>
<accession>A0A7R8H2B3</accession>
<organism evidence="1 2">
    <name type="scientific">Lepeophtheirus salmonis</name>
    <name type="common">Salmon louse</name>
    <name type="synonym">Caligus salmonis</name>
    <dbReference type="NCBI Taxonomy" id="72036"/>
    <lineage>
        <taxon>Eukaryota</taxon>
        <taxon>Metazoa</taxon>
        <taxon>Ecdysozoa</taxon>
        <taxon>Arthropoda</taxon>
        <taxon>Crustacea</taxon>
        <taxon>Multicrustacea</taxon>
        <taxon>Hexanauplia</taxon>
        <taxon>Copepoda</taxon>
        <taxon>Siphonostomatoida</taxon>
        <taxon>Caligidae</taxon>
        <taxon>Lepeophtheirus</taxon>
    </lineage>
</organism>
<protein>
    <submittedName>
        <fullName evidence="1">(salmon louse) hypothetical protein</fullName>
    </submittedName>
</protein>
<proteinExistence type="predicted"/>
<evidence type="ECO:0000313" key="2">
    <source>
        <dbReference type="Proteomes" id="UP000675881"/>
    </source>
</evidence>
<reference evidence="1" key="1">
    <citation type="submission" date="2021-02" db="EMBL/GenBank/DDBJ databases">
        <authorList>
            <person name="Bekaert M."/>
        </authorList>
    </citation>
    <scope>NUCLEOTIDE SEQUENCE</scope>
    <source>
        <strain evidence="1">IoA-00</strain>
    </source>
</reference>